<sequence>MQNKKTKILIGSAAAILLMSTVFGTVAGLAAKTKYRGVNPTQGVVSQLGLIDSVSFKPSVAHFTSDYKTVKQVVLGDKTFNANSTEFSDFASKFNFLTNNGRSVLAIPNKYKVVIEKFEAQDEQQRFFLSFHLEETLEDKNVARSATKSIYLSVVDAPKAALTQFSDIVDSNFANLTPSPLSHFSSTSVKPLALTRADDFAKTLNQFETLEEFESHLSKFFDIQAIKAKIRLEAQGFGFAKGDLEEPFVFSFVKNPQNASEWATSLNQQVPSVRLYLKTEFGPQAKATLANYKNKDESFLTSIDLVASDKSTLFANTKDLAAQLDVNLLDASDYYIDPDNPQVDSRTGVLLPSSLSLFQRDVLRKSSDRSVDKFSLFRYDAINFYKQLQELVSKPSAIKDIIDASLTRGLTFSFGKYDLLFDNLREHLDYDFLVSSAKIRQNSVSGKLFIELPIKIKLKSSIFGDSGQNIKTILEKTVSFKLDNFRDQSIEDALASLYPELNQQLKQLKDAQTTQDATQQLAAISPFPSQTANLIVGATKENPYDLVQGVPKSYLLSKYEIKQLIDQGDYKKLISLLADQNSYNIDFKLGSTLQSQNIQVPSDKEITNLNATIDSAQALKNADIYSVSTSAFKNRASLFAYFRYLLSLDPKEAIKKLVNIGTQMGLEFEGYNDLPLNPTLEDLAKVKIKTKFDNYEHSQDFLSEQDADENQDESIGTKFGLKLLDFNGYFANDITSPNQGMALFLPASLDFNQTQSTSTQSTPGTSTQTTDWKAEITKKLVSDKNQLAKLPFAIWDKIIGQEKQQENDKKLTFKILKNYQDAIKIAKQPAFWNTLDETNQSQVPFKDQNFSKISSLSDLVFAFYTQAALANNWNEYQDSGARPSIKFEIKEDGASQTSKDQGNIITLKIKYVVGFDDNAGKFVDDVIQSTPQTIFVRTSGQSEAEVKQKNNLDQMIEDAPLSSQSLILDAEKFAHLQILANSIYDKKKPAPEPEAPRNPDNIRWIDDKVPGQPRPETKRPEINQDEFFKDKLKPVSVPVSTFISLDESPYFASPFQDDSQTSQTTDSSTQTQNEDLQTLKQKLEILLGQNFSSYFNNLDPNLTFEIDSVKEVSPHVYSVSLALSKVIQNGQSSTKVKSDKSLTLVVQKQQTNIPQLAKSPQISNTSWAKQYNPDQPLANSTTITLEFKNPIPKDSNGRPTSQWLSSVPVTIHPALINISPQADVLDEAIANEILSRLDTDSLVGSPTVETIMKVLKRENVQEIIKGLRDKVSESVANLIAPIVDAYKRHETTKSHILSLAHIQNSNHSPIKLSLNASTNTNSEVKVGNLELINNNTLKFDLESSNIKRLINAPIEIASELSDKKFDLESMRVHNILSQDNSDSDTHTHTHTGDQSNTEQTSTITFIKPKFIVERTVGVPWSTSEVVFAAKKNLNDPTKRDLSKVKDSSFFVYGWRIFTIPLNGQNYQTPALQVQPLFDPLVDMFPVPQVQSLTSLSFKVFDPDGYLYQKLYSKSATNVDLYSYRLNQTKEQSTRKGWTNQHPNQSGFTNNNFSLPNNYLNIITNQPTKVTFYNASDFITDLFNDPDQKQEDINDKYTDNVKEKVGANAADWGSAYFNLWYPRKLIQEQSNIISANLNDLLFVDPDELEKNIKMIAPNFTNWWPNFQNSEVAEIRTKHNEEAFKKVNLLPQGWTQIHDGGYPLKVQKTAFNRDTRTFTLTTNLPIPTQDYYQDVKDTDDWRFVFQNDNNQIAMLKANMLKQGSKNPHYKDKGWIQFETVIPEHFFSTNVRFAGIFKQEDKKLKWLPIIDTEYVVDDRYFGNIISDPLDLKKARGRGFTNNAFGDVFKEFNIHRKKQS</sequence>
<feature type="compositionally biased region" description="Low complexity" evidence="1">
    <location>
        <begin position="1056"/>
        <end position="1072"/>
    </location>
</feature>
<accession>A0A014L5R2</accession>
<dbReference type="eggNOG" id="ENOG5030MFH">
    <property type="taxonomic scope" value="Bacteria"/>
</dbReference>
<gene>
    <name evidence="3" type="ORF">MOVI_7180</name>
</gene>
<evidence type="ECO:0000313" key="4">
    <source>
        <dbReference type="Proteomes" id="UP000020977"/>
    </source>
</evidence>
<feature type="chain" id="PRO_5001471557" evidence="2">
    <location>
        <begin position="25"/>
        <end position="1856"/>
    </location>
</feature>
<dbReference type="NCBIfam" id="NF045828">
    <property type="entry name" value="P97_adhes_Nterm"/>
    <property type="match status" value="1"/>
</dbReference>
<feature type="compositionally biased region" description="Basic and acidic residues" evidence="1">
    <location>
        <begin position="1003"/>
        <end position="1025"/>
    </location>
</feature>
<evidence type="ECO:0000313" key="3">
    <source>
        <dbReference type="EMBL" id="EXU60794.1"/>
    </source>
</evidence>
<dbReference type="InterPro" id="IPR054789">
    <property type="entry name" value="P97_adhes_N"/>
</dbReference>
<evidence type="ECO:0000256" key="1">
    <source>
        <dbReference type="SAM" id="MobiDB-lite"/>
    </source>
</evidence>
<dbReference type="Proteomes" id="UP000020977">
    <property type="component" value="Unassembled WGS sequence"/>
</dbReference>
<comment type="caution">
    <text evidence="3">The sequence shown here is derived from an EMBL/GenBank/DDBJ whole genome shotgun (WGS) entry which is preliminary data.</text>
</comment>
<proteinExistence type="predicted"/>
<feature type="region of interest" description="Disordered" evidence="1">
    <location>
        <begin position="1053"/>
        <end position="1074"/>
    </location>
</feature>
<feature type="region of interest" description="Disordered" evidence="1">
    <location>
        <begin position="1377"/>
        <end position="1399"/>
    </location>
</feature>
<name>A0A014L5R2_9BACT</name>
<feature type="region of interest" description="Disordered" evidence="1">
    <location>
        <begin position="987"/>
        <end position="1025"/>
    </location>
</feature>
<keyword evidence="2" id="KW-0732">Signal</keyword>
<dbReference type="EMBL" id="JFAD01000041">
    <property type="protein sequence ID" value="EXU60794.1"/>
    <property type="molecule type" value="Genomic_DNA"/>
</dbReference>
<feature type="compositionally biased region" description="Basic and acidic residues" evidence="1">
    <location>
        <begin position="987"/>
        <end position="997"/>
    </location>
</feature>
<reference evidence="3 4" key="1">
    <citation type="submission" date="2014-03" db="EMBL/GenBank/DDBJ databases">
        <title>Genome sequence of Mycoplasma ovipneumoniae strain 14811.</title>
        <authorList>
            <person name="Sirand-Pugnet P."/>
            <person name="Breton M."/>
            <person name="Dordet-Frisoni E."/>
            <person name="Baranowski E."/>
            <person name="Barre A."/>
            <person name="Couture C."/>
            <person name="Dupuy V."/>
            <person name="Gaurivaud P."/>
            <person name="Jacob D."/>
            <person name="Lemaitre C."/>
            <person name="Manso-Silvan L."/>
            <person name="Nikolski M."/>
            <person name="Nouvel L.-X."/>
            <person name="Poumarat F."/>
            <person name="Tardy F."/>
            <person name="Thebault P."/>
            <person name="Theil S."/>
            <person name="Citti C."/>
            <person name="Thiaucourt F."/>
            <person name="Blanchard A."/>
        </authorList>
    </citation>
    <scope>NUCLEOTIDE SEQUENCE [LARGE SCALE GENOMIC DNA]</scope>
    <source>
        <strain evidence="3 4">14811</strain>
    </source>
</reference>
<organism evidence="3 4">
    <name type="scientific">Mesomycoplasma ovipneumoniae 14811</name>
    <dbReference type="NCBI Taxonomy" id="1188239"/>
    <lineage>
        <taxon>Bacteria</taxon>
        <taxon>Bacillati</taxon>
        <taxon>Mycoplasmatota</taxon>
        <taxon>Mycoplasmoidales</taxon>
        <taxon>Metamycoplasmataceae</taxon>
        <taxon>Mesomycoplasma</taxon>
    </lineage>
</organism>
<feature type="signal peptide" evidence="2">
    <location>
        <begin position="1"/>
        <end position="24"/>
    </location>
</feature>
<evidence type="ECO:0000256" key="2">
    <source>
        <dbReference type="SAM" id="SignalP"/>
    </source>
</evidence>
<protein>
    <submittedName>
        <fullName evidence="3">Uncharacterized protein</fullName>
    </submittedName>
</protein>
<dbReference type="RefSeq" id="WP_044284535.1">
    <property type="nucleotide sequence ID" value="NZ_JFAD01000041.1"/>
</dbReference>